<name>A0A9P7AXT6_9HELO</name>
<dbReference type="GO" id="GO:0030246">
    <property type="term" value="F:carbohydrate binding"/>
    <property type="evidence" value="ECO:0007669"/>
    <property type="project" value="InterPro"/>
</dbReference>
<dbReference type="Pfam" id="PF17678">
    <property type="entry name" value="Glyco_hydro_92N"/>
    <property type="match status" value="1"/>
</dbReference>
<dbReference type="InterPro" id="IPR041371">
    <property type="entry name" value="GH92_N"/>
</dbReference>
<dbReference type="GO" id="GO:0005634">
    <property type="term" value="C:nucleus"/>
    <property type="evidence" value="ECO:0007669"/>
    <property type="project" value="TreeGrafter"/>
</dbReference>
<comment type="caution">
    <text evidence="4">The sequence shown here is derived from an EMBL/GenBank/DDBJ whole genome shotgun (WGS) entry which is preliminary data.</text>
</comment>
<evidence type="ECO:0000313" key="5">
    <source>
        <dbReference type="Proteomes" id="UP000785200"/>
    </source>
</evidence>
<dbReference type="Gene3D" id="3.30.2080.10">
    <property type="entry name" value="GH92 mannosidase domain"/>
    <property type="match status" value="1"/>
</dbReference>
<sequence length="828" mass="91609">MKDFTKSMIMSLTWAAVCFPLSVVVASSDDLTQYVNPFIGTEGQGNPGTAINSGNVFPGPALPFGVVKFGIDTTAFDWTNVDADAGYTPNGYVTGVSMLHESGTGGAPTYGFIHQMPLSTLEDVNILDNFTYMQERTEFDIASVGYYKTVLANGITAELSATAHAGIIQYNYSSNTTERHILVDVSHMLPSSGEAQHSQFYSNGFLERSPDGTKYQGYGVYRGGFSSRPDAPVYFCAEFDTFPDEVQLFSGQYTDPYWPNSTIFQPPIFTNATSIIGRKGWYGYADRVGGLFTFPSNTATLKSRIGVSFINSDKACQYIASELPTWDLEPVITAAKQQWNTEVLSKVITTDHSNVTVLEMLYSSLYKMHLMPSDRTGENPNWDTEEPTYDDFYTLWDTFRCLNSYILLTAPQRAADIVRSLVDIWRFERFMPDARSGNYNGRVQGGSNADNVLADAWVKGLNASEYGIDWTDAYAAMKTDAEMVPYNTFDYGDPTGSVKEGRGALPDWLTLGYVSMYDPATGTGFGRCISRTVEYGLNDFALSQVAKDLAPQDYAHFFNRSAGWQTIWQHNFTSLNFTGFLAPLYANGTRDPTYSPLYCGEWCSWSDITYEGLPWEYSWTIPYDMKTLISFMGGSDLAESRLDAMFIPGLQDGTVGQGNGVGTAIFNPGNEPSFGTPFLYNYLGQRQWKSVMRSREIVNEYYSNRRDGVPGNSDAGALESWMAWNLLGLYPVATQPIYLLLSPWFGDLSVSVAGNKTLKVTAVGSEDGPYVQSVKVNGVQWEKSWVTHDNIIGGDGGTIDFVLGSEKIRWDTGELPPSPGHLDLGIRN</sequence>
<dbReference type="InterPro" id="IPR014718">
    <property type="entry name" value="GH-type_carb-bd"/>
</dbReference>
<dbReference type="NCBIfam" id="TIGR01180">
    <property type="entry name" value="aman2_put"/>
    <property type="match status" value="1"/>
</dbReference>
<dbReference type="Pfam" id="PF07971">
    <property type="entry name" value="Glyco_hydro_92"/>
    <property type="match status" value="1"/>
</dbReference>
<dbReference type="PANTHER" id="PTHR12143:SF27">
    <property type="entry name" value="ALPHA-1,2-MANNOSIDASE FAMILY PROTEIN (AFU_ORTHOLOGUE AFUA_5G10520)"/>
    <property type="match status" value="1"/>
</dbReference>
<dbReference type="InterPro" id="IPR005887">
    <property type="entry name" value="GH92_a_mannosidase_put"/>
</dbReference>
<dbReference type="GO" id="GO:0005829">
    <property type="term" value="C:cytosol"/>
    <property type="evidence" value="ECO:0007669"/>
    <property type="project" value="TreeGrafter"/>
</dbReference>
<gene>
    <name evidence="4" type="ORF">D0Z07_3937</name>
</gene>
<dbReference type="OrthoDB" id="449263at2759"/>
<keyword evidence="4" id="KW-0378">Hydrolase</keyword>
<evidence type="ECO:0000256" key="1">
    <source>
        <dbReference type="SAM" id="SignalP"/>
    </source>
</evidence>
<keyword evidence="4" id="KW-0326">Glycosidase</keyword>
<dbReference type="GO" id="GO:0016798">
    <property type="term" value="F:hydrolase activity, acting on glycosyl bonds"/>
    <property type="evidence" value="ECO:0007669"/>
    <property type="project" value="UniProtKB-KW"/>
</dbReference>
<feature type="domain" description="Glycosyl hydrolase family 92" evidence="2">
    <location>
        <begin position="314"/>
        <end position="804"/>
    </location>
</feature>
<evidence type="ECO:0000313" key="4">
    <source>
        <dbReference type="EMBL" id="KAG0649993.1"/>
    </source>
</evidence>
<evidence type="ECO:0000259" key="3">
    <source>
        <dbReference type="Pfam" id="PF17678"/>
    </source>
</evidence>
<dbReference type="Proteomes" id="UP000785200">
    <property type="component" value="Unassembled WGS sequence"/>
</dbReference>
<dbReference type="GO" id="GO:0006516">
    <property type="term" value="P:glycoprotein catabolic process"/>
    <property type="evidence" value="ECO:0007669"/>
    <property type="project" value="TreeGrafter"/>
</dbReference>
<reference evidence="4" key="1">
    <citation type="submission" date="2019-07" db="EMBL/GenBank/DDBJ databases">
        <title>Hyphodiscus hymeniophilus genome sequencing and assembly.</title>
        <authorList>
            <person name="Kramer G."/>
            <person name="Nodwell J."/>
        </authorList>
    </citation>
    <scope>NUCLEOTIDE SEQUENCE</scope>
    <source>
        <strain evidence="4">ATCC 34498</strain>
    </source>
</reference>
<protein>
    <submittedName>
        <fullName evidence="4">Secreted glycosidase</fullName>
    </submittedName>
</protein>
<dbReference type="Gene3D" id="1.20.1610.10">
    <property type="entry name" value="alpha-1,2-mannosidases domains"/>
    <property type="match status" value="1"/>
</dbReference>
<evidence type="ECO:0000259" key="2">
    <source>
        <dbReference type="Pfam" id="PF07971"/>
    </source>
</evidence>
<organism evidence="4 5">
    <name type="scientific">Hyphodiscus hymeniophilus</name>
    <dbReference type="NCBI Taxonomy" id="353542"/>
    <lineage>
        <taxon>Eukaryota</taxon>
        <taxon>Fungi</taxon>
        <taxon>Dikarya</taxon>
        <taxon>Ascomycota</taxon>
        <taxon>Pezizomycotina</taxon>
        <taxon>Leotiomycetes</taxon>
        <taxon>Helotiales</taxon>
        <taxon>Hyphodiscaceae</taxon>
        <taxon>Hyphodiscus</taxon>
    </lineage>
</organism>
<feature type="domain" description="Glycosyl hydrolase family 92 N-terminal" evidence="3">
    <location>
        <begin position="34"/>
        <end position="308"/>
    </location>
</feature>
<feature type="signal peptide" evidence="1">
    <location>
        <begin position="1"/>
        <end position="26"/>
    </location>
</feature>
<dbReference type="FunFam" id="1.20.1050.60:FF:000002">
    <property type="entry name" value="Glycosyl hydrolase family 92"/>
    <property type="match status" value="1"/>
</dbReference>
<accession>A0A9P7AXT6</accession>
<dbReference type="AlphaFoldDB" id="A0A9P7AXT6"/>
<dbReference type="EMBL" id="VNKQ01000007">
    <property type="protein sequence ID" value="KAG0649993.1"/>
    <property type="molecule type" value="Genomic_DNA"/>
</dbReference>
<dbReference type="Gene3D" id="1.20.1050.60">
    <property type="entry name" value="alpha-1,2-mannosidase"/>
    <property type="match status" value="1"/>
</dbReference>
<dbReference type="PANTHER" id="PTHR12143">
    <property type="entry name" value="PEPTIDE N-GLYCANASE PNGASE -RELATED"/>
    <property type="match status" value="1"/>
</dbReference>
<dbReference type="InterPro" id="IPR012939">
    <property type="entry name" value="Glyco_hydro_92"/>
</dbReference>
<dbReference type="InterPro" id="IPR050883">
    <property type="entry name" value="PNGase"/>
</dbReference>
<dbReference type="Gene3D" id="2.70.98.10">
    <property type="match status" value="1"/>
</dbReference>
<feature type="chain" id="PRO_5040107978" evidence="1">
    <location>
        <begin position="27"/>
        <end position="828"/>
    </location>
</feature>
<keyword evidence="1" id="KW-0732">Signal</keyword>
<dbReference type="GO" id="GO:0000224">
    <property type="term" value="F:peptide-N4-(N-acetyl-beta-glucosaminyl)asparagine amidase activity"/>
    <property type="evidence" value="ECO:0007669"/>
    <property type="project" value="TreeGrafter"/>
</dbReference>
<proteinExistence type="predicted"/>
<keyword evidence="5" id="KW-1185">Reference proteome</keyword>